<dbReference type="Gene3D" id="1.25.40.10">
    <property type="entry name" value="Tetratricopeptide repeat domain"/>
    <property type="match status" value="5"/>
</dbReference>
<dbReference type="EMBL" id="JBANAX010000702">
    <property type="protein sequence ID" value="KAL1196421.1"/>
    <property type="molecule type" value="Genomic_DNA"/>
</dbReference>
<evidence type="ECO:0000256" key="1">
    <source>
        <dbReference type="ARBA" id="ARBA00006643"/>
    </source>
</evidence>
<dbReference type="PROSITE" id="PS51375">
    <property type="entry name" value="PPR"/>
    <property type="match status" value="4"/>
</dbReference>
<dbReference type="Pfam" id="PF13041">
    <property type="entry name" value="PPR_2"/>
    <property type="match status" value="3"/>
</dbReference>
<dbReference type="InterPro" id="IPR046960">
    <property type="entry name" value="PPR_At4g14850-like_plant"/>
</dbReference>
<dbReference type="FunFam" id="1.25.40.10:FF:000351">
    <property type="entry name" value="Pentatricopeptide repeat-containing protein"/>
    <property type="match status" value="1"/>
</dbReference>
<dbReference type="FunFam" id="1.25.40.10:FF:000144">
    <property type="entry name" value="Pentatricopeptide repeat-containing protein, mitochondrial"/>
    <property type="match status" value="1"/>
</dbReference>
<reference evidence="5 6" key="1">
    <citation type="submission" date="2024-04" db="EMBL/GenBank/DDBJ databases">
        <title>Genome assembly C_amara_ONT_v2.</title>
        <authorList>
            <person name="Yant L."/>
            <person name="Moore C."/>
            <person name="Slenker M."/>
        </authorList>
    </citation>
    <scope>NUCLEOTIDE SEQUENCE [LARGE SCALE GENOMIC DNA]</scope>
    <source>
        <tissue evidence="5">Leaf</tissue>
    </source>
</reference>
<dbReference type="FunFam" id="1.25.40.10:FF:001767">
    <property type="entry name" value="Pentatricopeptide repeat-containing protein At5g15340, mitochondrial"/>
    <property type="match status" value="1"/>
</dbReference>
<evidence type="ECO:0000313" key="6">
    <source>
        <dbReference type="Proteomes" id="UP001558713"/>
    </source>
</evidence>
<gene>
    <name evidence="5" type="ORF">V5N11_023115</name>
</gene>
<keyword evidence="2" id="KW-0677">Repeat</keyword>
<organism evidence="5 6">
    <name type="scientific">Cardamine amara subsp. amara</name>
    <dbReference type="NCBI Taxonomy" id="228776"/>
    <lineage>
        <taxon>Eukaryota</taxon>
        <taxon>Viridiplantae</taxon>
        <taxon>Streptophyta</taxon>
        <taxon>Embryophyta</taxon>
        <taxon>Tracheophyta</taxon>
        <taxon>Spermatophyta</taxon>
        <taxon>Magnoliopsida</taxon>
        <taxon>eudicotyledons</taxon>
        <taxon>Gunneridae</taxon>
        <taxon>Pentapetalae</taxon>
        <taxon>rosids</taxon>
        <taxon>malvids</taxon>
        <taxon>Brassicales</taxon>
        <taxon>Brassicaceae</taxon>
        <taxon>Cardamineae</taxon>
        <taxon>Cardamine</taxon>
    </lineage>
</organism>
<dbReference type="Proteomes" id="UP001558713">
    <property type="component" value="Unassembled WGS sequence"/>
</dbReference>
<dbReference type="InterPro" id="IPR046848">
    <property type="entry name" value="E_motif"/>
</dbReference>
<dbReference type="NCBIfam" id="TIGR00756">
    <property type="entry name" value="PPR"/>
    <property type="match status" value="4"/>
</dbReference>
<feature type="repeat" description="PPR" evidence="3">
    <location>
        <begin position="213"/>
        <end position="247"/>
    </location>
</feature>
<name>A0ABD0ZP44_CARAN</name>
<evidence type="ECO:0000256" key="2">
    <source>
        <dbReference type="ARBA" id="ARBA00022737"/>
    </source>
</evidence>
<proteinExistence type="inferred from homology"/>
<evidence type="ECO:0000259" key="4">
    <source>
        <dbReference type="Pfam" id="PF14432"/>
    </source>
</evidence>
<dbReference type="PANTHER" id="PTHR47926:SF342">
    <property type="entry name" value="TETRATRICOPEPTIDE-LIKE HELICAL DOMAIN-CONTAINING PROTEIN-RELATED"/>
    <property type="match status" value="1"/>
</dbReference>
<evidence type="ECO:0000256" key="3">
    <source>
        <dbReference type="PROSITE-ProRule" id="PRU00708"/>
    </source>
</evidence>
<comment type="similarity">
    <text evidence="1">Belongs to the PPR family. PCMP-H subfamily.</text>
</comment>
<feature type="repeat" description="PPR" evidence="3">
    <location>
        <begin position="415"/>
        <end position="449"/>
    </location>
</feature>
<keyword evidence="6" id="KW-1185">Reference proteome</keyword>
<dbReference type="Pfam" id="PF01535">
    <property type="entry name" value="PPR"/>
    <property type="match status" value="3"/>
</dbReference>
<dbReference type="AlphaFoldDB" id="A0ABD0ZP44"/>
<evidence type="ECO:0000313" key="5">
    <source>
        <dbReference type="EMBL" id="KAL1196421.1"/>
    </source>
</evidence>
<accession>A0ABD0ZP44</accession>
<sequence>MRREYNGELIFFCRFFNFFATRRCSPESTIHSQFRLLCIKCDSLTTTHTFSPLLRQCIDERSLSGLKKIQAQMLKFGFPVQISGSKLVDASLKCGEIGYARQLFDGMRERHIVTWNSLIAYFIKHRRSREAVEMYRLMITNNVLPDEYTLSSVFKAFSDLGLEKEAQRSHGLSVILGLEVSNVFVGSALVDMYVKFGKTREAKLVLDRVGEKDVVLITALIVGYSQKGEDTEALKAFQSMLVEDVQPNEYTYASVLISCGNLKDIGNGKLIHGLMVKSGFESALASQTSLLTMYLRCSLVDDSLQVFKCIEYPNQVTWTSLISGLVLNGREEMALTKFKKMMCDSIKPNSFTLSSALRGCSNLAMFEEGRQIHGIVTKYGFDRDKYAGSGLIDLYGKCGCSDMARSVFDTLSEVDVISLNTMIYNYAQNGFGREALEMFKRMIDFGLQPNDVTVLSVLLACNNSGLVEEGCEFFDSFRKDKIMLTNDHYACMVDMLGRAGRLEEAEMLISEVITPDLVMWRTLLSACKIHRNVELAERIKSKILELSPGDEGTLILMSNLYASTGKWNRVIEMKSGMKEMKLKKNPAMSWVEVDRKTHTFMAGDLLSHPNSVKILEALEELIKKAKDLGYIEDKSCVFQDMEETSKERSLHQHSEKLAIAFAVWRNVGGSIRILKNLRVCVDCHSWIKIVSSVIKREIICRDSKRFHHFRDGSCSCGDYW</sequence>
<protein>
    <submittedName>
        <fullName evidence="5">Pentatricopeptide repeat-containing protein</fullName>
    </submittedName>
</protein>
<dbReference type="PANTHER" id="PTHR47926">
    <property type="entry name" value="PENTATRICOPEPTIDE REPEAT-CONTAINING PROTEIN"/>
    <property type="match status" value="1"/>
</dbReference>
<dbReference type="InterPro" id="IPR002885">
    <property type="entry name" value="PPR_rpt"/>
</dbReference>
<comment type="caution">
    <text evidence="5">The sequence shown here is derived from an EMBL/GenBank/DDBJ whole genome shotgun (WGS) entry which is preliminary data.</text>
</comment>
<feature type="repeat" description="PPR" evidence="3">
    <location>
        <begin position="314"/>
        <end position="348"/>
    </location>
</feature>
<dbReference type="Pfam" id="PF14432">
    <property type="entry name" value="DYW_deaminase"/>
    <property type="match status" value="1"/>
</dbReference>
<feature type="repeat" description="PPR" evidence="3">
    <location>
        <begin position="111"/>
        <end position="145"/>
    </location>
</feature>
<dbReference type="InterPro" id="IPR011990">
    <property type="entry name" value="TPR-like_helical_dom_sf"/>
</dbReference>
<feature type="domain" description="DYW" evidence="4">
    <location>
        <begin position="629"/>
        <end position="720"/>
    </location>
</feature>
<dbReference type="Pfam" id="PF20431">
    <property type="entry name" value="E_motif"/>
    <property type="match status" value="1"/>
</dbReference>
<dbReference type="InterPro" id="IPR032867">
    <property type="entry name" value="DYW_dom"/>
</dbReference>